<organism evidence="1 2">
    <name type="scientific">Spodoptera exigua</name>
    <name type="common">Beet armyworm</name>
    <name type="synonym">Noctua fulgens</name>
    <dbReference type="NCBI Taxonomy" id="7107"/>
    <lineage>
        <taxon>Eukaryota</taxon>
        <taxon>Metazoa</taxon>
        <taxon>Ecdysozoa</taxon>
        <taxon>Arthropoda</taxon>
        <taxon>Hexapoda</taxon>
        <taxon>Insecta</taxon>
        <taxon>Pterygota</taxon>
        <taxon>Neoptera</taxon>
        <taxon>Endopterygota</taxon>
        <taxon>Lepidoptera</taxon>
        <taxon>Glossata</taxon>
        <taxon>Ditrysia</taxon>
        <taxon>Noctuoidea</taxon>
        <taxon>Noctuidae</taxon>
        <taxon>Amphipyrinae</taxon>
        <taxon>Spodoptera</taxon>
    </lineage>
</organism>
<dbReference type="EMBL" id="JACEFF010000448">
    <property type="protein sequence ID" value="KAH9637258.1"/>
    <property type="molecule type" value="Genomic_DNA"/>
</dbReference>
<proteinExistence type="predicted"/>
<dbReference type="AlphaFoldDB" id="A0A922MIS3"/>
<gene>
    <name evidence="1" type="ORF">HF086_006902</name>
</gene>
<dbReference type="PANTHER" id="PTHR21580">
    <property type="entry name" value="SHIPPO-1-RELATED"/>
    <property type="match status" value="1"/>
</dbReference>
<evidence type="ECO:0000313" key="1">
    <source>
        <dbReference type="EMBL" id="KAH9637258.1"/>
    </source>
</evidence>
<reference evidence="1" key="1">
    <citation type="journal article" date="2021" name="G3 (Bethesda)">
        <title>Genome and transcriptome analysis of the beet armyworm Spodoptera exigua reveals targets for pest control. .</title>
        <authorList>
            <person name="Simon S."/>
            <person name="Breeschoten T."/>
            <person name="Jansen H.J."/>
            <person name="Dirks R.P."/>
            <person name="Schranz M.E."/>
            <person name="Ros V.I.D."/>
        </authorList>
    </citation>
    <scope>NUCLEOTIDE SEQUENCE</scope>
    <source>
        <strain evidence="1">TB_SE_WUR_2020</strain>
    </source>
</reference>
<dbReference type="InterPro" id="IPR051291">
    <property type="entry name" value="CIMAP"/>
</dbReference>
<accession>A0A922MIS3</accession>
<name>A0A922MIS3_SPOEX</name>
<evidence type="ECO:0000313" key="2">
    <source>
        <dbReference type="Proteomes" id="UP000814243"/>
    </source>
</evidence>
<dbReference type="Proteomes" id="UP000814243">
    <property type="component" value="Unassembled WGS sequence"/>
</dbReference>
<comment type="caution">
    <text evidence="1">The sequence shown here is derived from an EMBL/GenBank/DDBJ whole genome shotgun (WGS) entry which is preliminary data.</text>
</comment>
<protein>
    <submittedName>
        <fullName evidence="1">Uncharacterized protein</fullName>
    </submittedName>
</protein>
<sequence length="597" mass="68537">MAYSLGARFPPPPKYYTILDPGAYQGDASRRKQNAVSFLSNTPRNTQDSVKLWTQAVYNYNLPKNIPNCSAMLSKKPRFPYEALSAEDLEEILCKCGIANTCECPTGQEKKDNFVICQGKVKKRIFKGPTPRSILGDESLSTPSRRDHGFEIRDGVQHRLLKKIKEECVPFYDVRINESTAFYRGCKWSKRTASIAHKVIEINPGPGDYGFEREPTKDRICIEKIRAHNKSIAKQLRFMDLVYEKNLSENRPGPATYNPKEPKGTNLSFIGSKEKRFPVPKYEVSPGPADHWLRRDFDPIESTGITCHAVLPNPPCFGTKSERFSNRGNDGPDPASYNTRNKLCNYVHCRNAPFGISAKRFKEEVEEENYTDELEYIQDIPEEGEQTSKPCIPHTWEFKSKTIRMKPLLKKYNEPSPADLPQNAVKISRSLESQFAAPFFSSEGRFKPWHCWIPVHGKMQTPGPATYCLSKPKCLPAFNRGPLYRTERFPKNTQRSPAPNKYYVNCGIGTILSTHNQRLKNNIKNQYKFHWEPSKPKKKLSYEEKEDIILQQTINLLNLEGEVVNEKIVQEKELEHTDPKPKMLKSFLYAHPLPNYF</sequence>
<dbReference type="PANTHER" id="PTHR21580:SF60">
    <property type="entry name" value="SPERM-TAIL PG-RICH REPEAT-CONTAINING PROTEIN 2"/>
    <property type="match status" value="1"/>
</dbReference>